<organism evidence="2 3">
    <name type="scientific">Streptomyces plicatus</name>
    <dbReference type="NCBI Taxonomy" id="1922"/>
    <lineage>
        <taxon>Bacteria</taxon>
        <taxon>Bacillati</taxon>
        <taxon>Actinomycetota</taxon>
        <taxon>Actinomycetes</taxon>
        <taxon>Kitasatosporales</taxon>
        <taxon>Streptomycetaceae</taxon>
        <taxon>Streptomyces</taxon>
        <taxon>Streptomyces rochei group</taxon>
    </lineage>
</organism>
<feature type="domain" description="N-acetyltransferase" evidence="1">
    <location>
        <begin position="5"/>
        <end position="170"/>
    </location>
</feature>
<dbReference type="PROSITE" id="PS51186">
    <property type="entry name" value="GNAT"/>
    <property type="match status" value="1"/>
</dbReference>
<evidence type="ECO:0000313" key="2">
    <source>
        <dbReference type="EMBL" id="MFC6505406.1"/>
    </source>
</evidence>
<proteinExistence type="predicted"/>
<dbReference type="PANTHER" id="PTHR43441:SF6">
    <property type="entry name" value="N-ACETYLTRANSFERASE DOMAIN-CONTAINING PROTEIN"/>
    <property type="match status" value="1"/>
</dbReference>
<protein>
    <submittedName>
        <fullName evidence="2">GNAT family N-acetyltransferase</fullName>
        <ecNumber evidence="2">2.3.-.-</ecNumber>
    </submittedName>
</protein>
<sequence length="179" mass="19725">MSDEIRLRPVTAEDLDLFEREFSGPEGAGPYQWFGFTSQAGLRQQFRETGLLGPDGGMLSVTEAGRTVGRVEWFTGAWGRPATSTCWSVAIGLVPAAQGRGIGTQAQRLLAGYLFDHTRVERLQAWTDCANLAEQRALEKAGFVREGVLRSAQWRGGQWHDQVIFSMLRADRPGGDPGR</sequence>
<keyword evidence="2" id="KW-0012">Acyltransferase</keyword>
<reference evidence="3" key="1">
    <citation type="journal article" date="2019" name="Int. J. Syst. Evol. Microbiol.">
        <title>The Global Catalogue of Microorganisms (GCM) 10K type strain sequencing project: providing services to taxonomists for standard genome sequencing and annotation.</title>
        <authorList>
            <consortium name="The Broad Institute Genomics Platform"/>
            <consortium name="The Broad Institute Genome Sequencing Center for Infectious Disease"/>
            <person name="Wu L."/>
            <person name="Ma J."/>
        </authorList>
    </citation>
    <scope>NUCLEOTIDE SEQUENCE [LARGE SCALE GENOMIC DNA]</scope>
    <source>
        <strain evidence="3">JCM 4504</strain>
    </source>
</reference>
<dbReference type="PANTHER" id="PTHR43441">
    <property type="entry name" value="RIBOSOMAL-PROTEIN-SERINE ACETYLTRANSFERASE"/>
    <property type="match status" value="1"/>
</dbReference>
<gene>
    <name evidence="2" type="ORF">ACFQFF_29005</name>
</gene>
<dbReference type="SUPFAM" id="SSF55729">
    <property type="entry name" value="Acyl-CoA N-acyltransferases (Nat)"/>
    <property type="match status" value="1"/>
</dbReference>
<keyword evidence="2" id="KW-0808">Transferase</keyword>
<dbReference type="GO" id="GO:0016746">
    <property type="term" value="F:acyltransferase activity"/>
    <property type="evidence" value="ECO:0007669"/>
    <property type="project" value="UniProtKB-KW"/>
</dbReference>
<dbReference type="Proteomes" id="UP001596321">
    <property type="component" value="Unassembled WGS sequence"/>
</dbReference>
<comment type="caution">
    <text evidence="2">The sequence shown here is derived from an EMBL/GenBank/DDBJ whole genome shotgun (WGS) entry which is preliminary data.</text>
</comment>
<dbReference type="InterPro" id="IPR016181">
    <property type="entry name" value="Acyl_CoA_acyltransferase"/>
</dbReference>
<keyword evidence="3" id="KW-1185">Reference proteome</keyword>
<dbReference type="Gene3D" id="3.40.630.30">
    <property type="match status" value="1"/>
</dbReference>
<dbReference type="InterPro" id="IPR000182">
    <property type="entry name" value="GNAT_dom"/>
</dbReference>
<dbReference type="EC" id="2.3.-.-" evidence="2"/>
<evidence type="ECO:0000313" key="3">
    <source>
        <dbReference type="Proteomes" id="UP001596321"/>
    </source>
</evidence>
<dbReference type="InterPro" id="IPR051908">
    <property type="entry name" value="Ribosomal_N-acetyltransferase"/>
</dbReference>
<dbReference type="EMBL" id="JBHSUW010000001">
    <property type="protein sequence ID" value="MFC6505406.1"/>
    <property type="molecule type" value="Genomic_DNA"/>
</dbReference>
<dbReference type="Pfam" id="PF13302">
    <property type="entry name" value="Acetyltransf_3"/>
    <property type="match status" value="1"/>
</dbReference>
<accession>A0ABW1Y6P6</accession>
<dbReference type="RefSeq" id="WP_125537100.1">
    <property type="nucleotide sequence ID" value="NZ_BMUJ01000018.1"/>
</dbReference>
<evidence type="ECO:0000259" key="1">
    <source>
        <dbReference type="PROSITE" id="PS51186"/>
    </source>
</evidence>
<name>A0ABW1Y6P6_STRPL</name>